<feature type="transmembrane region" description="Helical" evidence="6">
    <location>
        <begin position="393"/>
        <end position="415"/>
    </location>
</feature>
<feature type="transmembrane region" description="Helical" evidence="6">
    <location>
        <begin position="295"/>
        <end position="313"/>
    </location>
</feature>
<dbReference type="Proteomes" id="UP000474054">
    <property type="component" value="Unassembled WGS sequence"/>
</dbReference>
<evidence type="ECO:0000256" key="1">
    <source>
        <dbReference type="ARBA" id="ARBA00004651"/>
    </source>
</evidence>
<dbReference type="InterPro" id="IPR002293">
    <property type="entry name" value="AA/rel_permease1"/>
</dbReference>
<evidence type="ECO:0000256" key="5">
    <source>
        <dbReference type="ARBA" id="ARBA00023136"/>
    </source>
</evidence>
<dbReference type="KEGG" id="aamb:D1866_09770"/>
<dbReference type="EMBL" id="WHYS01000001">
    <property type="protein sequence ID" value="MQL54416.1"/>
    <property type="molecule type" value="Genomic_DNA"/>
</dbReference>
<evidence type="ECO:0000313" key="10">
    <source>
        <dbReference type="Proteomes" id="UP000474054"/>
    </source>
</evidence>
<evidence type="ECO:0000256" key="6">
    <source>
        <dbReference type="SAM" id="Phobius"/>
    </source>
</evidence>
<dbReference type="AlphaFoldDB" id="A0A650CXR0"/>
<evidence type="ECO:0000313" key="9">
    <source>
        <dbReference type="Proteomes" id="UP000426328"/>
    </source>
</evidence>
<feature type="transmembrane region" description="Helical" evidence="6">
    <location>
        <begin position="49"/>
        <end position="70"/>
    </location>
</feature>
<sequence>MSKTLFVRESSGLKKEVSALDAIMLNLGNMSAGVALFTGISPYIPQGGIIWIAAIIGLLLTIPQAIMYTLLSYRIPRTGGDYVWISRILNGPLGVVMAFALMLESTAFFALVAFFFSCAVGTVLSTIGTMDGISSLVSLSTTLKLPVYSYLLGAVLFGVIIALNIFKAKWGYTLVTISGIIALLSTIIAMGIIAANLGDFTKAITPFLNAEGITPPSTYSVAPFSWSATLAILPLLAIYTYPWMQAVPAVASELKKEKYVAYGIFGPLILTGLLVTIGFLLLYLGGGYALTTYEFTNNGFVYTFWTVAIGLTSNQVLQWIIGIGLLVWEFAILAYGVIVFARYIFAMAFDRVFPEIFTRLNKQGSPVFTHIFDLVLTLGFLAAPIISTSGATALYGAIVIGMVYFFVVSIAGIVHGLREMKILVPISGFSAAYFIFLTYEAVSNPTFGFLTSSGSVNPITLAFVIGTFVVGGIIYAVASYLNKKKGIDITLVYKEIPPD</sequence>
<gene>
    <name evidence="8" type="ORF">D1866_09770</name>
    <name evidence="7" type="ORF">GFB69_01210</name>
</gene>
<feature type="transmembrane region" description="Helical" evidence="6">
    <location>
        <begin position="259"/>
        <end position="283"/>
    </location>
</feature>
<name>A0A650CXR0_ACIAM</name>
<keyword evidence="9" id="KW-1185">Reference proteome</keyword>
<keyword evidence="2" id="KW-1003">Cell membrane</keyword>
<comment type="subcellular location">
    <subcellularLocation>
        <location evidence="1">Cell membrane</location>
        <topology evidence="1">Multi-pass membrane protein</topology>
    </subcellularLocation>
</comment>
<evidence type="ECO:0000256" key="4">
    <source>
        <dbReference type="ARBA" id="ARBA00022989"/>
    </source>
</evidence>
<protein>
    <submittedName>
        <fullName evidence="8">Amino acid permease</fullName>
    </submittedName>
</protein>
<keyword evidence="3 6" id="KW-0812">Transmembrane</keyword>
<keyword evidence="5 6" id="KW-0472">Membrane</keyword>
<evidence type="ECO:0000256" key="2">
    <source>
        <dbReference type="ARBA" id="ARBA00022475"/>
    </source>
</evidence>
<dbReference type="InterPro" id="IPR050367">
    <property type="entry name" value="APC_superfamily"/>
</dbReference>
<dbReference type="PANTHER" id="PTHR42770:SF7">
    <property type="entry name" value="MEMBRANE PROTEIN"/>
    <property type="match status" value="1"/>
</dbReference>
<feature type="transmembrane region" description="Helical" evidence="6">
    <location>
        <begin position="20"/>
        <end position="43"/>
    </location>
</feature>
<dbReference type="GO" id="GO:0005886">
    <property type="term" value="C:plasma membrane"/>
    <property type="evidence" value="ECO:0007669"/>
    <property type="project" value="UniProtKB-SubCell"/>
</dbReference>
<feature type="transmembrane region" description="Helical" evidence="6">
    <location>
        <begin position="172"/>
        <end position="197"/>
    </location>
</feature>
<reference evidence="7 10" key="1">
    <citation type="submission" date="2019-10" db="EMBL/GenBank/DDBJ databases">
        <title>Comparative genomics of sulfur disproportionating microorganisms.</title>
        <authorList>
            <person name="Ward L.M."/>
            <person name="Bertran E."/>
            <person name="Johnston D."/>
        </authorList>
    </citation>
    <scope>NUCLEOTIDE SEQUENCE [LARGE SCALE GENOMIC DNA]</scope>
    <source>
        <strain evidence="7 10">DSM 3772</strain>
    </source>
</reference>
<reference evidence="8 9" key="2">
    <citation type="submission" date="2019-10" db="EMBL/GenBank/DDBJ databases">
        <title>Genome Sequences from Six Type Strain Members of the Archaeal Family Sulfolobaceae: Acidianus ambivalens, Acidianus infernus, Metallosphaera prunae, Stygiolobus azoricus, Sulfolobus metallicus, and Sulfurisphaera ohwakuensis.</title>
        <authorList>
            <person name="Counts J.A."/>
            <person name="Kelly R.M."/>
        </authorList>
    </citation>
    <scope>NUCLEOTIDE SEQUENCE [LARGE SCALE GENOMIC DNA]</scope>
    <source>
        <strain evidence="8 9">LEI 10</strain>
    </source>
</reference>
<dbReference type="GO" id="GO:0022857">
    <property type="term" value="F:transmembrane transporter activity"/>
    <property type="evidence" value="ECO:0007669"/>
    <property type="project" value="InterPro"/>
</dbReference>
<dbReference type="PIRSF" id="PIRSF006060">
    <property type="entry name" value="AA_transporter"/>
    <property type="match status" value="1"/>
</dbReference>
<proteinExistence type="predicted"/>
<evidence type="ECO:0000313" key="8">
    <source>
        <dbReference type="EMBL" id="QGR22237.1"/>
    </source>
</evidence>
<feature type="transmembrane region" description="Helical" evidence="6">
    <location>
        <begin position="459"/>
        <end position="481"/>
    </location>
</feature>
<dbReference type="Proteomes" id="UP000426328">
    <property type="component" value="Chromosome"/>
</dbReference>
<dbReference type="PANTHER" id="PTHR42770">
    <property type="entry name" value="AMINO ACID TRANSPORTER-RELATED"/>
    <property type="match status" value="1"/>
</dbReference>
<organism evidence="8 9">
    <name type="scientific">Acidianus ambivalens</name>
    <name type="common">Desulfurolobus ambivalens</name>
    <dbReference type="NCBI Taxonomy" id="2283"/>
    <lineage>
        <taxon>Archaea</taxon>
        <taxon>Thermoproteota</taxon>
        <taxon>Thermoprotei</taxon>
        <taxon>Sulfolobales</taxon>
        <taxon>Sulfolobaceae</taxon>
        <taxon>Acidianus</taxon>
    </lineage>
</organism>
<evidence type="ECO:0000256" key="3">
    <source>
        <dbReference type="ARBA" id="ARBA00022692"/>
    </source>
</evidence>
<dbReference type="Pfam" id="PF13520">
    <property type="entry name" value="AA_permease_2"/>
    <property type="match status" value="1"/>
</dbReference>
<accession>A0A650CXR0</accession>
<keyword evidence="4 6" id="KW-1133">Transmembrane helix</keyword>
<dbReference type="EMBL" id="CP045482">
    <property type="protein sequence ID" value="QGR22237.1"/>
    <property type="molecule type" value="Genomic_DNA"/>
</dbReference>
<feature type="transmembrane region" description="Helical" evidence="6">
    <location>
        <begin position="147"/>
        <end position="166"/>
    </location>
</feature>
<feature type="transmembrane region" description="Helical" evidence="6">
    <location>
        <begin position="319"/>
        <end position="345"/>
    </location>
</feature>
<feature type="transmembrane region" description="Helical" evidence="6">
    <location>
        <begin position="218"/>
        <end position="239"/>
    </location>
</feature>
<dbReference type="Gene3D" id="1.20.1740.10">
    <property type="entry name" value="Amino acid/polyamine transporter I"/>
    <property type="match status" value="1"/>
</dbReference>
<feature type="transmembrane region" description="Helical" evidence="6">
    <location>
        <begin position="366"/>
        <end position="387"/>
    </location>
</feature>
<feature type="transmembrane region" description="Helical" evidence="6">
    <location>
        <begin position="422"/>
        <end position="439"/>
    </location>
</feature>
<evidence type="ECO:0000313" key="7">
    <source>
        <dbReference type="EMBL" id="MQL54416.1"/>
    </source>
</evidence>
<feature type="transmembrane region" description="Helical" evidence="6">
    <location>
        <begin position="82"/>
        <end position="101"/>
    </location>
</feature>
<feature type="transmembrane region" description="Helical" evidence="6">
    <location>
        <begin position="107"/>
        <end position="127"/>
    </location>
</feature>